<dbReference type="PANTHER" id="PTHR33210">
    <property type="entry name" value="PROTODERMAL FACTOR 1"/>
    <property type="match status" value="1"/>
</dbReference>
<evidence type="ECO:0000313" key="3">
    <source>
        <dbReference type="Proteomes" id="UP001346149"/>
    </source>
</evidence>
<feature type="chain" id="PRO_5043009375" evidence="1">
    <location>
        <begin position="22"/>
        <end position="302"/>
    </location>
</feature>
<evidence type="ECO:0000313" key="2">
    <source>
        <dbReference type="EMBL" id="KAK4803160.1"/>
    </source>
</evidence>
<proteinExistence type="predicted"/>
<dbReference type="PANTHER" id="PTHR33210:SF24">
    <property type="entry name" value="POLLEN OLE E 1 ALLERGEN AND EXTENSIN FAMILY PROTEIN"/>
    <property type="match status" value="1"/>
</dbReference>
<reference evidence="2 3" key="1">
    <citation type="journal article" date="2023" name="Hortic Res">
        <title>Pangenome of water caltrop reveals structural variations and asymmetric subgenome divergence after allopolyploidization.</title>
        <authorList>
            <person name="Zhang X."/>
            <person name="Chen Y."/>
            <person name="Wang L."/>
            <person name="Yuan Y."/>
            <person name="Fang M."/>
            <person name="Shi L."/>
            <person name="Lu R."/>
            <person name="Comes H.P."/>
            <person name="Ma Y."/>
            <person name="Chen Y."/>
            <person name="Huang G."/>
            <person name="Zhou Y."/>
            <person name="Zheng Z."/>
            <person name="Qiu Y."/>
        </authorList>
    </citation>
    <scope>NUCLEOTIDE SEQUENCE [LARGE SCALE GENOMIC DNA]</scope>
    <source>
        <strain evidence="2">F231</strain>
    </source>
</reference>
<sequence length="302" mass="32831">MDPLPRLLLAVFIVLAASVSGTGGNALVSGSVFCDHCRDGKISMFDYPLGGIRVALSCTDRDGRATMSKEMTTNLLGWYTVMFEGTPDLTGCQVQVLAGQVGGCSAAPGPGRSLNLSTQFWDFSTYFVESLFSSPDKLPSFCQQSSPNPSPPVTPLPPPVKFPPVLPPPNPPAFHFLEASACPYSIWMKPEYKCHWKLVNPDMKVALVFGLAAARKYGTDMTLSQALQGRGEAFRTLLREATAALLNSYDSIQFPYHPGRVFLEMNLALAGSERQVLHTALRFMRANFGNGRGVRCKLIACK</sequence>
<keyword evidence="3" id="KW-1185">Reference proteome</keyword>
<gene>
    <name evidence="2" type="ORF">SAY86_001363</name>
</gene>
<organism evidence="2 3">
    <name type="scientific">Trapa natans</name>
    <name type="common">Water chestnut</name>
    <dbReference type="NCBI Taxonomy" id="22666"/>
    <lineage>
        <taxon>Eukaryota</taxon>
        <taxon>Viridiplantae</taxon>
        <taxon>Streptophyta</taxon>
        <taxon>Embryophyta</taxon>
        <taxon>Tracheophyta</taxon>
        <taxon>Spermatophyta</taxon>
        <taxon>Magnoliopsida</taxon>
        <taxon>eudicotyledons</taxon>
        <taxon>Gunneridae</taxon>
        <taxon>Pentapetalae</taxon>
        <taxon>rosids</taxon>
        <taxon>malvids</taxon>
        <taxon>Myrtales</taxon>
        <taxon>Lythraceae</taxon>
        <taxon>Trapa</taxon>
    </lineage>
</organism>
<evidence type="ECO:0000256" key="1">
    <source>
        <dbReference type="SAM" id="SignalP"/>
    </source>
</evidence>
<keyword evidence="1" id="KW-0732">Signal</keyword>
<accession>A0AAN7MBW6</accession>
<dbReference type="AlphaFoldDB" id="A0AAN7MBW6"/>
<comment type="caution">
    <text evidence="2">The sequence shown here is derived from an EMBL/GenBank/DDBJ whole genome shotgun (WGS) entry which is preliminary data.</text>
</comment>
<dbReference type="InterPro" id="IPR039923">
    <property type="entry name" value="Protodermal_1"/>
</dbReference>
<dbReference type="EMBL" id="JAXQNO010000002">
    <property type="protein sequence ID" value="KAK4803160.1"/>
    <property type="molecule type" value="Genomic_DNA"/>
</dbReference>
<name>A0AAN7MBW6_TRANT</name>
<protein>
    <submittedName>
        <fullName evidence="2">Uncharacterized protein</fullName>
    </submittedName>
</protein>
<dbReference type="Proteomes" id="UP001346149">
    <property type="component" value="Unassembled WGS sequence"/>
</dbReference>
<dbReference type="Pfam" id="PF01190">
    <property type="entry name" value="Pollen_Ole_e_1"/>
    <property type="match status" value="1"/>
</dbReference>
<feature type="signal peptide" evidence="1">
    <location>
        <begin position="1"/>
        <end position="21"/>
    </location>
</feature>